<evidence type="ECO:0000313" key="4">
    <source>
        <dbReference type="Proteomes" id="UP000315344"/>
    </source>
</evidence>
<dbReference type="AlphaFoldDB" id="A0A533I5W9"/>
<evidence type="ECO:0000313" key="3">
    <source>
        <dbReference type="EMBL" id="TKW66906.1"/>
    </source>
</evidence>
<dbReference type="GO" id="GO:0016740">
    <property type="term" value="F:transferase activity"/>
    <property type="evidence" value="ECO:0007669"/>
    <property type="project" value="UniProtKB-KW"/>
</dbReference>
<dbReference type="InterPro" id="IPR006840">
    <property type="entry name" value="ChaC"/>
</dbReference>
<dbReference type="InterPro" id="IPR013024">
    <property type="entry name" value="GGCT-like"/>
</dbReference>
<proteinExistence type="predicted"/>
<keyword evidence="2" id="KW-0456">Lyase</keyword>
<dbReference type="Proteomes" id="UP000315344">
    <property type="component" value="Unassembled WGS sequence"/>
</dbReference>
<dbReference type="GO" id="GO:0005737">
    <property type="term" value="C:cytoplasm"/>
    <property type="evidence" value="ECO:0007669"/>
    <property type="project" value="TreeGrafter"/>
</dbReference>
<dbReference type="PANTHER" id="PTHR12192:SF2">
    <property type="entry name" value="GLUTATHIONE-SPECIFIC GAMMA-GLUTAMYLCYCLOTRANSFERASE 2"/>
    <property type="match status" value="1"/>
</dbReference>
<dbReference type="GO" id="GO:0006751">
    <property type="term" value="P:glutathione catabolic process"/>
    <property type="evidence" value="ECO:0007669"/>
    <property type="project" value="InterPro"/>
</dbReference>
<reference evidence="3 4" key="1">
    <citation type="journal article" date="2017" name="Nat. Commun.">
        <title>In situ click chemistry generation of cyclooxygenase-2 inhibitors.</title>
        <authorList>
            <person name="Bhardwaj A."/>
            <person name="Kaur J."/>
            <person name="Wuest M."/>
            <person name="Wuest F."/>
        </authorList>
    </citation>
    <scope>NUCLEOTIDE SEQUENCE [LARGE SCALE GENOMIC DNA]</scope>
    <source>
        <strain evidence="3">S2_012_000_R3_94</strain>
    </source>
</reference>
<gene>
    <name evidence="3" type="ORF">DI616_07450</name>
</gene>
<dbReference type="Pfam" id="PF04752">
    <property type="entry name" value="ChaC"/>
    <property type="match status" value="1"/>
</dbReference>
<dbReference type="EC" id="4.3.2.7" evidence="1"/>
<dbReference type="Gene3D" id="3.10.490.10">
    <property type="entry name" value="Gamma-glutamyl cyclotransferase-like"/>
    <property type="match status" value="1"/>
</dbReference>
<comment type="caution">
    <text evidence="3">The sequence shown here is derived from an EMBL/GenBank/DDBJ whole genome shotgun (WGS) entry which is preliminary data.</text>
</comment>
<dbReference type="EMBL" id="VAFL01000005">
    <property type="protein sequence ID" value="TKW66906.1"/>
    <property type="molecule type" value="Genomic_DNA"/>
</dbReference>
<evidence type="ECO:0000256" key="1">
    <source>
        <dbReference type="ARBA" id="ARBA00012344"/>
    </source>
</evidence>
<accession>A0A533I5W9</accession>
<dbReference type="InterPro" id="IPR036568">
    <property type="entry name" value="GGCT-like_sf"/>
</dbReference>
<dbReference type="CDD" id="cd06661">
    <property type="entry name" value="GGCT_like"/>
    <property type="match status" value="1"/>
</dbReference>
<evidence type="ECO:0000256" key="2">
    <source>
        <dbReference type="ARBA" id="ARBA00023239"/>
    </source>
</evidence>
<organism evidence="3 4">
    <name type="scientific">Paracoccus denitrificans</name>
    <dbReference type="NCBI Taxonomy" id="266"/>
    <lineage>
        <taxon>Bacteria</taxon>
        <taxon>Pseudomonadati</taxon>
        <taxon>Pseudomonadota</taxon>
        <taxon>Alphaproteobacteria</taxon>
        <taxon>Rhodobacterales</taxon>
        <taxon>Paracoccaceae</taxon>
        <taxon>Paracoccus</taxon>
    </lineage>
</organism>
<dbReference type="GO" id="GO:0061928">
    <property type="term" value="F:glutathione specific gamma-glutamylcyclotransferase activity"/>
    <property type="evidence" value="ECO:0007669"/>
    <property type="project" value="UniProtKB-EC"/>
</dbReference>
<name>A0A533I5W9_PARDE</name>
<dbReference type="PANTHER" id="PTHR12192">
    <property type="entry name" value="CATION TRANSPORT PROTEIN CHAC-RELATED"/>
    <property type="match status" value="1"/>
</dbReference>
<dbReference type="SUPFAM" id="SSF110857">
    <property type="entry name" value="Gamma-glutamyl cyclotransferase-like"/>
    <property type="match status" value="1"/>
</dbReference>
<keyword evidence="3" id="KW-0808">Transferase</keyword>
<protein>
    <recommendedName>
        <fullName evidence="1">glutathione-specific gamma-glutamylcyclotransferase</fullName>
        <ecNumber evidence="1">4.3.2.7</ecNumber>
    </recommendedName>
</protein>
<sequence>MRVSPKTTCWMSDSEATADAATLRLSDALVRRATRVVEGPLYKDEWHLLDDDQLDALAAELTRGRPRPIPIFAYGSLIWNPGFAVSARRRARAIGWHRQFDIHLDHFRGSAEHPGLMLALAPGGDCEGLILEIQPGTETESLRAVLKRELVARELSRNARWIEVETEFGRSEALTFYADPVDVPLTRLPLPDQARLLARANGAAGSGSEYLMRTAQGLEAAGIRDPYIWQLQNLVADEIESWPEDQG</sequence>